<feature type="domain" description="Sushi" evidence="18">
    <location>
        <begin position="496"/>
        <end position="555"/>
    </location>
</feature>
<evidence type="ECO:0000256" key="8">
    <source>
        <dbReference type="ARBA" id="ARBA00023180"/>
    </source>
</evidence>
<evidence type="ECO:0000256" key="6">
    <source>
        <dbReference type="ARBA" id="ARBA00022737"/>
    </source>
</evidence>
<dbReference type="Proteomes" id="UP001166093">
    <property type="component" value="Unassembled WGS sequence"/>
</dbReference>
<keyword evidence="6" id="KW-0677">Repeat</keyword>
<feature type="disulfide bond" evidence="13">
    <location>
        <begin position="221"/>
        <end position="230"/>
    </location>
</feature>
<dbReference type="SMART" id="SM00032">
    <property type="entry name" value="CCP"/>
    <property type="match status" value="4"/>
</dbReference>
<comment type="function">
    <text evidence="9">May play a role in regeneration of skeletal muscle.</text>
</comment>
<evidence type="ECO:0000256" key="12">
    <source>
        <dbReference type="ARBA" id="ARBA00042985"/>
    </source>
</evidence>
<dbReference type="SMART" id="SM00020">
    <property type="entry name" value="Tryp_SPc"/>
    <property type="match status" value="1"/>
</dbReference>
<evidence type="ECO:0000259" key="18">
    <source>
        <dbReference type="PROSITE" id="PS50923"/>
    </source>
</evidence>
<keyword evidence="4" id="KW-0721">Serine protease homolog</keyword>
<keyword evidence="19" id="KW-0645">Protease</keyword>
<evidence type="ECO:0000256" key="7">
    <source>
        <dbReference type="ARBA" id="ARBA00023157"/>
    </source>
</evidence>
<evidence type="ECO:0000256" key="10">
    <source>
        <dbReference type="ARBA" id="ARBA00040464"/>
    </source>
</evidence>
<feature type="domain" description="EGF-like" evidence="16">
    <location>
        <begin position="194"/>
        <end position="231"/>
    </location>
</feature>
<feature type="disulfide bond" evidence="14">
    <location>
        <begin position="312"/>
        <end position="339"/>
    </location>
</feature>
<dbReference type="InterPro" id="IPR009003">
    <property type="entry name" value="Peptidase_S1_PA"/>
</dbReference>
<dbReference type="InterPro" id="IPR051659">
    <property type="entry name" value="Serine_Protease_S1-Domain"/>
</dbReference>
<dbReference type="Pfam" id="PF00008">
    <property type="entry name" value="EGF"/>
    <property type="match status" value="1"/>
</dbReference>
<evidence type="ECO:0000256" key="13">
    <source>
        <dbReference type="PROSITE-ProRule" id="PRU00076"/>
    </source>
</evidence>
<dbReference type="InterPro" id="IPR035976">
    <property type="entry name" value="Sushi/SCR/CCP_sf"/>
</dbReference>
<comment type="caution">
    <text evidence="19">The sequence shown here is derived from an EMBL/GenBank/DDBJ whole genome shotgun (WGS) entry which is preliminary data.</text>
</comment>
<keyword evidence="7 13" id="KW-1015">Disulfide bond</keyword>
<organism evidence="19 20">
    <name type="scientific">Polyodon spathula</name>
    <name type="common">North American paddlefish</name>
    <name type="synonym">Squalus spathula</name>
    <dbReference type="NCBI Taxonomy" id="7913"/>
    <lineage>
        <taxon>Eukaryota</taxon>
        <taxon>Metazoa</taxon>
        <taxon>Chordata</taxon>
        <taxon>Craniata</taxon>
        <taxon>Vertebrata</taxon>
        <taxon>Euteleostomi</taxon>
        <taxon>Actinopterygii</taxon>
        <taxon>Chondrostei</taxon>
        <taxon>Acipenseriformes</taxon>
        <taxon>Polyodontidae</taxon>
        <taxon>Polyodon</taxon>
    </lineage>
</organism>
<feature type="domain" description="Sushi" evidence="18">
    <location>
        <begin position="600"/>
        <end position="656"/>
    </location>
</feature>
<keyword evidence="14" id="KW-0768">Sushi</keyword>
<gene>
    <name evidence="19" type="primary">Pamr1_0</name>
    <name evidence="19" type="ORF">GTO93_0019867</name>
</gene>
<evidence type="ECO:0000256" key="14">
    <source>
        <dbReference type="PROSITE-ProRule" id="PRU00302"/>
    </source>
</evidence>
<comment type="caution">
    <text evidence="13">Lacks conserved residue(s) required for the propagation of feature annotation.</text>
</comment>
<dbReference type="InterPro" id="IPR000436">
    <property type="entry name" value="Sushi_SCR_CCP_dom"/>
</dbReference>
<dbReference type="SMART" id="SM00181">
    <property type="entry name" value="EGF"/>
    <property type="match status" value="2"/>
</dbReference>
<evidence type="ECO:0000313" key="20">
    <source>
        <dbReference type="Proteomes" id="UP001166093"/>
    </source>
</evidence>
<dbReference type="Pfam" id="PF00089">
    <property type="entry name" value="Trypsin"/>
    <property type="match status" value="1"/>
</dbReference>
<dbReference type="InterPro" id="IPR000859">
    <property type="entry name" value="CUB_dom"/>
</dbReference>
<dbReference type="PRINTS" id="PR00722">
    <property type="entry name" value="CHYMOTRYPSIN"/>
</dbReference>
<feature type="domain" description="Sushi" evidence="18">
    <location>
        <begin position="344"/>
        <end position="403"/>
    </location>
</feature>
<evidence type="ECO:0000256" key="9">
    <source>
        <dbReference type="ARBA" id="ARBA00037622"/>
    </source>
</evidence>
<keyword evidence="8" id="KW-0325">Glycoprotein</keyword>
<dbReference type="InterPro" id="IPR043504">
    <property type="entry name" value="Peptidase_S1_PA_chymotrypsin"/>
</dbReference>
<name>A0ABS2XW82_POLSP</name>
<evidence type="ECO:0000256" key="2">
    <source>
        <dbReference type="ARBA" id="ARBA00022525"/>
    </source>
</evidence>
<dbReference type="PROSITE" id="PS50026">
    <property type="entry name" value="EGF_3"/>
    <property type="match status" value="1"/>
</dbReference>
<dbReference type="PROSITE" id="PS50923">
    <property type="entry name" value="SUSHI"/>
    <property type="match status" value="4"/>
</dbReference>
<dbReference type="PROSITE" id="PS00022">
    <property type="entry name" value="EGF_1"/>
    <property type="match status" value="1"/>
</dbReference>
<comment type="subcellular location">
    <subcellularLocation>
        <location evidence="1">Secreted</location>
    </subcellularLocation>
</comment>
<dbReference type="CDD" id="cd00033">
    <property type="entry name" value="CCP"/>
    <property type="match status" value="4"/>
</dbReference>
<evidence type="ECO:0000256" key="5">
    <source>
        <dbReference type="ARBA" id="ARBA00022729"/>
    </source>
</evidence>
<feature type="non-terminal residue" evidence="19">
    <location>
        <position position="1007"/>
    </location>
</feature>
<protein>
    <recommendedName>
        <fullName evidence="10">Inactive serine protease PAMR1</fullName>
    </recommendedName>
    <alternativeName>
        <fullName evidence="12">Peptidase domain-containing protein associated with muscle regeneration 1</fullName>
    </alternativeName>
    <alternativeName>
        <fullName evidence="11">Regeneration-associated muscle protease homolog</fullName>
    </alternativeName>
</protein>
<dbReference type="PANTHER" id="PTHR24254">
    <property type="entry name" value="PROTHROMBIN"/>
    <property type="match status" value="1"/>
</dbReference>
<dbReference type="EMBL" id="JAAWVQ010081068">
    <property type="protein sequence ID" value="MBN3278622.1"/>
    <property type="molecule type" value="Genomic_DNA"/>
</dbReference>
<dbReference type="InterPro" id="IPR000742">
    <property type="entry name" value="EGF"/>
</dbReference>
<dbReference type="InterPro" id="IPR035914">
    <property type="entry name" value="Sperma_CUB_dom_sf"/>
</dbReference>
<dbReference type="SUPFAM" id="SSF57535">
    <property type="entry name" value="Complement control module/SCR domain"/>
    <property type="match status" value="4"/>
</dbReference>
<sequence>MCRGCCEYDQISCKCPSQGEVVGYAVPCCRNAENECDPCIIHPGCSIFENCKHCHNGTWATRDDFFIKGKYCSECRRGWSGGGCMKCGGVINAPRGEIVLESYPINAHCEWTVHVDPEFTIYLRFTMLSLEFDYNCRYDYVEIRDGDSVDSRVIGRFCGNGRPATIRSTGSSLHILFVSDGYKSFDGFHITFEENSACLSSPCLHDGTCLLDTALSFRCACLAGFTGKQCENNKLPLKNKIQLYCNECVFHIEKSKTNEIIAILGLLFKHIHSHTCTEACPVVVMCRTLPVPANGVREGNDLRFGGHVTFRCDPGFTLIGTHKATCQLDGTWSAEPPRCVPEKKQCADPGRPLNGFHLLVLGPGDTLIAVQFFCNSSYTLSGNVQRTCQPEGTWSGTQPQCIKGINFSGSCDNTLLFVHYILKLFDVFLSIYYCSNISFICNELQPQLHFHPSATTRIKTTFRLIQTAAYSYNIDIASSLLPQYKLTETSLFPEKKQCGDPGRPLHGFYLLALGSGGEPIAARFFCNNSYSLSGNAQRTCQPDGTWSGRLPQCIRACQEPKVSDLVRQKVLAPHLPFRNTPLHKLYSSSSSLAKHQKQILPSKTPPVLGELAPGFHHLYTQLQYECTSPFYQQTGSTRRTCLKTGKWSGRHATCLPGAAGFLLNGWAVHPGDSREPAIQEEGGVTVPGVIALVRRLIRSWSCSKKPGPERARAPALRAPHLHQSTQFGDVFLFCGKLPNFNLQKLADTQWPWLAAVYRRSTTGFKDESIKQDTWQLTCSGALINQRSVLVAAHCVTELGKLNVIKAADIRVLVGKHHQSDTKELKSQQQLQISAILVHPNYDPLVLDSDLAVLKLLDKARLSERVQPACLPRSHNEEGTETQGFVTGWSILSHENETVRVGAIELGDAVACERQYAQNGISVSVSDNMFCAREHPHGFSNICPSDTGGIAMVTAPSSSSPSGQQQSGVVWHLLGLVSWGYEQACSPGLYTAYTRVASFKDWIEKNMK</sequence>
<dbReference type="PANTHER" id="PTHR24254:SF9">
    <property type="entry name" value="INACTIVE SERINE PROTEASE PAMR1"/>
    <property type="match status" value="1"/>
</dbReference>
<evidence type="ECO:0000259" key="15">
    <source>
        <dbReference type="PROSITE" id="PS01180"/>
    </source>
</evidence>
<feature type="disulfide bond" evidence="14">
    <location>
        <begin position="526"/>
        <end position="553"/>
    </location>
</feature>
<dbReference type="Pfam" id="PF00084">
    <property type="entry name" value="Sushi"/>
    <property type="match status" value="3"/>
</dbReference>
<feature type="domain" description="Peptidase S1" evidence="17">
    <location>
        <begin position="732"/>
        <end position="1007"/>
    </location>
</feature>
<dbReference type="Gene3D" id="2.60.120.290">
    <property type="entry name" value="Spermadhesin, CUB domain"/>
    <property type="match status" value="1"/>
</dbReference>
<evidence type="ECO:0000256" key="3">
    <source>
        <dbReference type="ARBA" id="ARBA00022536"/>
    </source>
</evidence>
<dbReference type="SUPFAM" id="SSF50494">
    <property type="entry name" value="Trypsin-like serine proteases"/>
    <property type="match status" value="1"/>
</dbReference>
<reference evidence="19" key="1">
    <citation type="journal article" date="2021" name="Cell">
        <title>Tracing the genetic footprints of vertebrate landing in non-teleost ray-finned fishes.</title>
        <authorList>
            <person name="Bi X."/>
            <person name="Wang K."/>
            <person name="Yang L."/>
            <person name="Pan H."/>
            <person name="Jiang H."/>
            <person name="Wei Q."/>
            <person name="Fang M."/>
            <person name="Yu H."/>
            <person name="Zhu C."/>
            <person name="Cai Y."/>
            <person name="He Y."/>
            <person name="Gan X."/>
            <person name="Zeng H."/>
            <person name="Yu D."/>
            <person name="Zhu Y."/>
            <person name="Jiang H."/>
            <person name="Qiu Q."/>
            <person name="Yang H."/>
            <person name="Zhang Y.E."/>
            <person name="Wang W."/>
            <person name="Zhu M."/>
            <person name="He S."/>
            <person name="Zhang G."/>
        </authorList>
    </citation>
    <scope>NUCLEOTIDE SEQUENCE</scope>
    <source>
        <strain evidence="19">Pddl_001</strain>
    </source>
</reference>
<feature type="domain" description="Sushi" evidence="18">
    <location>
        <begin position="284"/>
        <end position="341"/>
    </location>
</feature>
<evidence type="ECO:0000259" key="16">
    <source>
        <dbReference type="PROSITE" id="PS50026"/>
    </source>
</evidence>
<feature type="non-terminal residue" evidence="19">
    <location>
        <position position="1"/>
    </location>
</feature>
<dbReference type="GO" id="GO:0008233">
    <property type="term" value="F:peptidase activity"/>
    <property type="evidence" value="ECO:0007669"/>
    <property type="project" value="UniProtKB-KW"/>
</dbReference>
<keyword evidence="20" id="KW-1185">Reference proteome</keyword>
<evidence type="ECO:0000313" key="19">
    <source>
        <dbReference type="EMBL" id="MBN3278622.1"/>
    </source>
</evidence>
<dbReference type="PROSITE" id="PS01186">
    <property type="entry name" value="EGF_2"/>
    <property type="match status" value="1"/>
</dbReference>
<evidence type="ECO:0000256" key="11">
    <source>
        <dbReference type="ARBA" id="ARBA00041872"/>
    </source>
</evidence>
<evidence type="ECO:0000256" key="1">
    <source>
        <dbReference type="ARBA" id="ARBA00004613"/>
    </source>
</evidence>
<dbReference type="SUPFAM" id="SSF49854">
    <property type="entry name" value="Spermadhesin, CUB domain"/>
    <property type="match status" value="1"/>
</dbReference>
<dbReference type="PROSITE" id="PS50240">
    <property type="entry name" value="TRYPSIN_DOM"/>
    <property type="match status" value="1"/>
</dbReference>
<evidence type="ECO:0000256" key="4">
    <source>
        <dbReference type="ARBA" id="ARBA00022542"/>
    </source>
</evidence>
<accession>A0ABS2XW82</accession>
<feature type="domain" description="CUB" evidence="15">
    <location>
        <begin position="87"/>
        <end position="195"/>
    </location>
</feature>
<dbReference type="CDD" id="cd00190">
    <property type="entry name" value="Tryp_SPc"/>
    <property type="match status" value="1"/>
</dbReference>
<dbReference type="PROSITE" id="PS01180">
    <property type="entry name" value="CUB"/>
    <property type="match status" value="1"/>
</dbReference>
<keyword evidence="3 13" id="KW-0245">EGF-like domain</keyword>
<keyword evidence="19" id="KW-0378">Hydrolase</keyword>
<evidence type="ECO:0000259" key="17">
    <source>
        <dbReference type="PROSITE" id="PS50240"/>
    </source>
</evidence>
<dbReference type="GO" id="GO:0006508">
    <property type="term" value="P:proteolysis"/>
    <property type="evidence" value="ECO:0007669"/>
    <property type="project" value="UniProtKB-KW"/>
</dbReference>
<dbReference type="Gene3D" id="2.10.70.10">
    <property type="entry name" value="Complement Module, domain 1"/>
    <property type="match status" value="4"/>
</dbReference>
<dbReference type="SMART" id="SM00042">
    <property type="entry name" value="CUB"/>
    <property type="match status" value="1"/>
</dbReference>
<dbReference type="Gene3D" id="2.40.10.10">
    <property type="entry name" value="Trypsin-like serine proteases"/>
    <property type="match status" value="1"/>
</dbReference>
<dbReference type="Pfam" id="PF00431">
    <property type="entry name" value="CUB"/>
    <property type="match status" value="1"/>
</dbReference>
<dbReference type="CDD" id="cd00054">
    <property type="entry name" value="EGF_CA"/>
    <property type="match status" value="1"/>
</dbReference>
<dbReference type="SUPFAM" id="SSF57196">
    <property type="entry name" value="EGF/Laminin"/>
    <property type="match status" value="1"/>
</dbReference>
<dbReference type="InterPro" id="IPR001254">
    <property type="entry name" value="Trypsin_dom"/>
</dbReference>
<dbReference type="Gene3D" id="2.10.25.10">
    <property type="entry name" value="Laminin"/>
    <property type="match status" value="1"/>
</dbReference>
<proteinExistence type="predicted"/>
<keyword evidence="5" id="KW-0732">Signal</keyword>
<feature type="disulfide bond" evidence="14">
    <location>
        <begin position="374"/>
        <end position="401"/>
    </location>
</feature>
<keyword evidence="2" id="KW-0964">Secreted</keyword>
<dbReference type="InterPro" id="IPR001314">
    <property type="entry name" value="Peptidase_S1A"/>
</dbReference>
<dbReference type="CDD" id="cd00041">
    <property type="entry name" value="CUB"/>
    <property type="match status" value="1"/>
</dbReference>